<dbReference type="EnsemblPlants" id="QL03p029079:mrna">
    <property type="protein sequence ID" value="QL03p029079:mrna"/>
    <property type="gene ID" value="QL03p029079"/>
</dbReference>
<dbReference type="Gene3D" id="1.20.5.190">
    <property type="match status" value="3"/>
</dbReference>
<evidence type="ECO:0000256" key="10">
    <source>
        <dbReference type="PROSITE-ProRule" id="PRU00782"/>
    </source>
</evidence>
<organism evidence="15 16">
    <name type="scientific">Quercus lobata</name>
    <name type="common">Valley oak</name>
    <dbReference type="NCBI Taxonomy" id="97700"/>
    <lineage>
        <taxon>Eukaryota</taxon>
        <taxon>Viridiplantae</taxon>
        <taxon>Streptophyta</taxon>
        <taxon>Embryophyta</taxon>
        <taxon>Tracheophyta</taxon>
        <taxon>Spermatophyta</taxon>
        <taxon>Magnoliopsida</taxon>
        <taxon>eudicotyledons</taxon>
        <taxon>Gunneridae</taxon>
        <taxon>Pentapetalae</taxon>
        <taxon>rosids</taxon>
        <taxon>fabids</taxon>
        <taxon>Fagales</taxon>
        <taxon>Fagaceae</taxon>
        <taxon>Quercus</taxon>
    </lineage>
</organism>
<dbReference type="GO" id="GO:0051015">
    <property type="term" value="F:actin filament binding"/>
    <property type="evidence" value="ECO:0007669"/>
    <property type="project" value="TreeGrafter"/>
</dbReference>
<dbReference type="PROSITE" id="PS51844">
    <property type="entry name" value="SH3_LIKE"/>
    <property type="match status" value="1"/>
</dbReference>
<sequence length="1529" mass="173838">MATPVNIIVGSHVWIEDPGIAWIDGQVSKINGQEAEIQTTDGRKVVANLSKIYPKDVEAPAGGVDDMTKLSYLHEPGVLQNLKIRYELNEIYTYTGNILIAINPFQRLPHLYDAHMMQQYKGAPFGELSPHVFAVADVAYRAMINEGKSNSILVSGESGAGKTETTKMLMQYLAFLGGRVATEGRTVEQQVLESNPVLEAFGNAKTVRNNNSSRFGKFVEIQFDKQGRISGAAIRTYLLERSRVCQISDPERNYHCFYLLCAAPQEEIEKYKLGNPKSFHYLNQSNCYDLVGVSDAHDYLATRRAMEIVGISDKEQEAIFRVVAAILHLGNIEFAKGKEIDSSVPKDDKAKFHLKMTADLLMCNAEALEDALCKRVMITPEEVIKRSLDPQSAAVSRDGLAKTIYSRLFDWLVDKINSSIGQDPNSKSLIGVLDIYGFESFKTNSFEQFCINFTNEKLQQHFNQHVFKMEQEEYTKEEIDWSYIEFVDNQDVLDLIEKKPGGIVALLDEACMFPKSTHETFANKLYQTFKNHKRFIKPKLSRTDFTISHYAGEVLYQSDQFLDKNKDYVVPEHQDLLDDSKCPFVAGLFPPLPEETSKSSKFSSIGSRFKLQLQQLMETLNSTEPHYIRCVKPNNLLKPAIFENVNIMQQLRCGGVLEAIRISCAGYPTRRPFFEFINRFGLLATEVVEGNVDEKVACKKILEKMGLKGYQIGKTKMFLRAGQMAELDARRAEVLSNAAKTIQRRIRTHIARKQFIALRKATIVVQSLCRGRLACKIFEQMRREAAAKKIQKNTRRYQAWKRYRKLHFSVLVLQTGLRAMAARNEFRFKKITKAAILVQARWRCYKAASHYKKLKRGTIVTQCIWRGRIAKRELRKLKMAARETGALKEAKDKLEKHVEELTWRLQLEKRLRADLEEAKAQEVAKLQNLLQELQYKVKEANALIVKEREAAKKAIEEAPPVIKETQVLVQDTQKIDSLTAEVENLRTSLESERQSADISKRKYNEAQQSSEERQKKLEETEKKVHQLQESLTRLEEKLSNLESENQVLRQQAVSMAPNKFLSGRSRSTIQRAAEGGHIGTDTKIGLDLHIPPINHRDPSEVEEKPQKSLNEKQQENQELLIRCISEHLGFAGNRPIAACIIYKCLLQWRSFEVERTSVFDRIIQTIGNAIETQDNNDILAYWLSNASTLLLLLQRTLKASGAAGMAPQRRRSSSATLFGRMTQSFRGAPQGVNISLINGSINGVDTLRQVEAKYPALLFKQQLTAYVEKIYGMIRDNLKKEISPLLGLCIQAPRISRASLVKGSSRSVANTEAQRALIAHWQGIVKSLGNFLNTLKENHVPPFLVRKVFTQIFSFINVQLFNSLLLRRECCSFSNGEYVKAGLAELEHWCYKATDEYAGSSWDELKHIRQAIGFLVIHQKPKKTLDEISHDLCPVLSIQQLYRISTMYWDDKYGTHSVSSDVISNMRVLMTEDSNNAVSNSFLLDDDSSIPFSVDDLSKSMEKIDIADIEPPPLIRENSGFTFMFPRSE</sequence>
<dbReference type="PROSITE" id="PS51126">
    <property type="entry name" value="DILUTE"/>
    <property type="match status" value="1"/>
</dbReference>
<dbReference type="GO" id="GO:0005524">
    <property type="term" value="F:ATP binding"/>
    <property type="evidence" value="ECO:0007669"/>
    <property type="project" value="UniProtKB-UniRule"/>
</dbReference>
<dbReference type="FunFam" id="1.20.120.720:FF:000011">
    <property type="entry name" value="Myosin 2"/>
    <property type="match status" value="1"/>
</dbReference>
<dbReference type="FunFam" id="1.20.58.530:FF:000002">
    <property type="entry name" value="Class V myosin"/>
    <property type="match status" value="1"/>
</dbReference>
<feature type="compositionally biased region" description="Basic and acidic residues" evidence="11">
    <location>
        <begin position="1094"/>
        <end position="1112"/>
    </location>
</feature>
<feature type="region of interest" description="Disordered" evidence="11">
    <location>
        <begin position="986"/>
        <end position="1024"/>
    </location>
</feature>
<dbReference type="GO" id="GO:0016020">
    <property type="term" value="C:membrane"/>
    <property type="evidence" value="ECO:0007669"/>
    <property type="project" value="TreeGrafter"/>
</dbReference>
<dbReference type="GO" id="GO:0030048">
    <property type="term" value="P:actin filament-based movement"/>
    <property type="evidence" value="ECO:0007669"/>
    <property type="project" value="UniProtKB-ARBA"/>
</dbReference>
<evidence type="ECO:0000259" key="14">
    <source>
        <dbReference type="PROSITE" id="PS51844"/>
    </source>
</evidence>
<evidence type="ECO:0000256" key="3">
    <source>
        <dbReference type="ARBA" id="ARBA00022741"/>
    </source>
</evidence>
<dbReference type="InterPro" id="IPR000048">
    <property type="entry name" value="IQ_motif_EF-hand-BS"/>
</dbReference>
<feature type="domain" description="Myosin N-terminal SH3-like" evidence="14">
    <location>
        <begin position="8"/>
        <end position="57"/>
    </location>
</feature>
<dbReference type="Gene3D" id="1.10.10.820">
    <property type="match status" value="1"/>
</dbReference>
<dbReference type="GeneID" id="115982029"/>
<keyword evidence="9 10" id="KW-0009">Actin-binding</keyword>
<evidence type="ECO:0000259" key="12">
    <source>
        <dbReference type="PROSITE" id="PS51126"/>
    </source>
</evidence>
<keyword evidence="7 10" id="KW-0518">Myosin</keyword>
<dbReference type="PANTHER" id="PTHR13140">
    <property type="entry name" value="MYOSIN"/>
    <property type="match status" value="1"/>
</dbReference>
<proteinExistence type="inferred from homology"/>
<dbReference type="InterPro" id="IPR027417">
    <property type="entry name" value="P-loop_NTPase"/>
</dbReference>
<dbReference type="GO" id="GO:0016459">
    <property type="term" value="C:myosin complex"/>
    <property type="evidence" value="ECO:0007669"/>
    <property type="project" value="UniProtKB-KW"/>
</dbReference>
<name>A0A7N2L717_QUELO</name>
<comment type="similarity">
    <text evidence="1">Belongs to the TRAFAC class myosin-kinesin ATPase superfamily. Myosin family. Plant myosin class XI subfamily.</text>
</comment>
<dbReference type="SMART" id="SM01132">
    <property type="entry name" value="DIL"/>
    <property type="match status" value="1"/>
</dbReference>
<dbReference type="GO" id="GO:0009860">
    <property type="term" value="P:pollen tube growth"/>
    <property type="evidence" value="ECO:0007669"/>
    <property type="project" value="TreeGrafter"/>
</dbReference>
<evidence type="ECO:0000256" key="9">
    <source>
        <dbReference type="ARBA" id="ARBA00023203"/>
    </source>
</evidence>
<dbReference type="Pfam" id="PF01843">
    <property type="entry name" value="DIL"/>
    <property type="match status" value="1"/>
</dbReference>
<dbReference type="InterPro" id="IPR037975">
    <property type="entry name" value="MyosinXI_CBD"/>
</dbReference>
<dbReference type="OMA" id="DMTALWL"/>
<dbReference type="FunFam" id="1.10.10.820:FF:000001">
    <property type="entry name" value="Myosin heavy chain"/>
    <property type="match status" value="1"/>
</dbReference>
<dbReference type="GO" id="GO:0007015">
    <property type="term" value="P:actin filament organization"/>
    <property type="evidence" value="ECO:0007669"/>
    <property type="project" value="InterPro"/>
</dbReference>
<evidence type="ECO:0000256" key="6">
    <source>
        <dbReference type="ARBA" id="ARBA00023054"/>
    </source>
</evidence>
<dbReference type="SMART" id="SM00015">
    <property type="entry name" value="IQ"/>
    <property type="match status" value="6"/>
</dbReference>
<keyword evidence="4 10" id="KW-0067">ATP-binding</keyword>
<dbReference type="InParanoid" id="A0A7N2L717"/>
<dbReference type="Gene3D" id="3.30.70.1590">
    <property type="match status" value="1"/>
</dbReference>
<evidence type="ECO:0000256" key="2">
    <source>
        <dbReference type="ARBA" id="ARBA00022737"/>
    </source>
</evidence>
<dbReference type="InterPro" id="IPR002710">
    <property type="entry name" value="Dilute_dom"/>
</dbReference>
<dbReference type="GO" id="GO:0005516">
    <property type="term" value="F:calmodulin binding"/>
    <property type="evidence" value="ECO:0007669"/>
    <property type="project" value="UniProtKB-KW"/>
</dbReference>
<dbReference type="FunFam" id="1.20.5.190:FF:000001">
    <property type="entry name" value="unconventional myosin-Va"/>
    <property type="match status" value="3"/>
</dbReference>
<dbReference type="PROSITE" id="PS51456">
    <property type="entry name" value="MYOSIN_MOTOR"/>
    <property type="match status" value="1"/>
</dbReference>
<evidence type="ECO:0000256" key="4">
    <source>
        <dbReference type="ARBA" id="ARBA00022840"/>
    </source>
</evidence>
<dbReference type="Pfam" id="PF02736">
    <property type="entry name" value="Myosin_N"/>
    <property type="match status" value="1"/>
</dbReference>
<keyword evidence="2" id="KW-0677">Repeat</keyword>
<evidence type="ECO:0000256" key="5">
    <source>
        <dbReference type="ARBA" id="ARBA00022860"/>
    </source>
</evidence>
<dbReference type="Gene3D" id="1.20.58.530">
    <property type="match status" value="1"/>
</dbReference>
<feature type="region of interest" description="Actin-binding" evidence="10">
    <location>
        <begin position="613"/>
        <end position="635"/>
    </location>
</feature>
<dbReference type="PROSITE" id="PS50096">
    <property type="entry name" value="IQ"/>
    <property type="match status" value="5"/>
</dbReference>
<evidence type="ECO:0000256" key="1">
    <source>
        <dbReference type="ARBA" id="ARBA00008049"/>
    </source>
</evidence>
<feature type="region of interest" description="Disordered" evidence="11">
    <location>
        <begin position="1076"/>
        <end position="1112"/>
    </location>
</feature>
<feature type="domain" description="Myosin motor" evidence="13">
    <location>
        <begin position="62"/>
        <end position="732"/>
    </location>
</feature>
<dbReference type="SUPFAM" id="SSF52540">
    <property type="entry name" value="P-loop containing nucleoside triphosphate hydrolases"/>
    <property type="match status" value="2"/>
</dbReference>
<dbReference type="InterPro" id="IPR036961">
    <property type="entry name" value="Kinesin_motor_dom_sf"/>
</dbReference>
<reference evidence="15" key="2">
    <citation type="submission" date="2021-01" db="UniProtKB">
        <authorList>
            <consortium name="EnsemblPlants"/>
        </authorList>
    </citation>
    <scope>IDENTIFICATION</scope>
</reference>
<feature type="domain" description="Dilute" evidence="12">
    <location>
        <begin position="1160"/>
        <end position="1472"/>
    </location>
</feature>
<dbReference type="SMART" id="SM00242">
    <property type="entry name" value="MYSc"/>
    <property type="match status" value="1"/>
</dbReference>
<keyword evidence="16" id="KW-1185">Reference proteome</keyword>
<dbReference type="Proteomes" id="UP000594261">
    <property type="component" value="Chromosome 3"/>
</dbReference>
<dbReference type="Gene3D" id="3.40.850.10">
    <property type="entry name" value="Kinesin motor domain"/>
    <property type="match status" value="1"/>
</dbReference>
<dbReference type="OrthoDB" id="6108017at2759"/>
<dbReference type="CDD" id="cd01384">
    <property type="entry name" value="MYSc_Myo11"/>
    <property type="match status" value="1"/>
</dbReference>
<reference evidence="15 16" key="1">
    <citation type="journal article" date="2016" name="G3 (Bethesda)">
        <title>First Draft Assembly and Annotation of the Genome of a California Endemic Oak Quercus lobata Nee (Fagaceae).</title>
        <authorList>
            <person name="Sork V.L."/>
            <person name="Fitz-Gibbon S.T."/>
            <person name="Puiu D."/>
            <person name="Crepeau M."/>
            <person name="Gugger P.F."/>
            <person name="Sherman R."/>
            <person name="Stevens K."/>
            <person name="Langley C.H."/>
            <person name="Pellegrini M."/>
            <person name="Salzberg S.L."/>
        </authorList>
    </citation>
    <scope>NUCLEOTIDE SEQUENCE [LARGE SCALE GENOMIC DNA]</scope>
    <source>
        <strain evidence="15 16">cv. SW786</strain>
    </source>
</reference>
<dbReference type="InterPro" id="IPR001609">
    <property type="entry name" value="Myosin_head_motor_dom-like"/>
</dbReference>
<evidence type="ECO:0000259" key="13">
    <source>
        <dbReference type="PROSITE" id="PS51456"/>
    </source>
</evidence>
<keyword evidence="6" id="KW-0175">Coiled coil</keyword>
<dbReference type="CDD" id="cd15475">
    <property type="entry name" value="MyosinXI_CBD"/>
    <property type="match status" value="1"/>
</dbReference>
<dbReference type="Pfam" id="PF00063">
    <property type="entry name" value="Myosin_head"/>
    <property type="match status" value="1"/>
</dbReference>
<keyword evidence="8 10" id="KW-0505">Motor protein</keyword>
<evidence type="ECO:0000256" key="7">
    <source>
        <dbReference type="ARBA" id="ARBA00023123"/>
    </source>
</evidence>
<dbReference type="PANTHER" id="PTHR13140:SF792">
    <property type="entry name" value="MYOSIN-9"/>
    <property type="match status" value="1"/>
</dbReference>
<feature type="binding site" evidence="10">
    <location>
        <begin position="156"/>
        <end position="163"/>
    </location>
    <ligand>
        <name>ATP</name>
        <dbReference type="ChEBI" id="CHEBI:30616"/>
    </ligand>
</feature>
<dbReference type="InterPro" id="IPR036018">
    <property type="entry name" value="MYSc_Myo11"/>
</dbReference>
<dbReference type="EMBL" id="LRBV02000003">
    <property type="status" value="NOT_ANNOTATED_CDS"/>
    <property type="molecule type" value="Genomic_DNA"/>
</dbReference>
<evidence type="ECO:0000313" key="15">
    <source>
        <dbReference type="EnsemblPlants" id="QL03p029079:mrna"/>
    </source>
</evidence>
<dbReference type="GO" id="GO:0000146">
    <property type="term" value="F:microfilament motor activity"/>
    <property type="evidence" value="ECO:0007669"/>
    <property type="project" value="TreeGrafter"/>
</dbReference>
<dbReference type="InterPro" id="IPR004009">
    <property type="entry name" value="SH3_Myosin"/>
</dbReference>
<feature type="compositionally biased region" description="Basic and acidic residues" evidence="11">
    <location>
        <begin position="989"/>
        <end position="1024"/>
    </location>
</feature>
<evidence type="ECO:0000256" key="11">
    <source>
        <dbReference type="SAM" id="MobiDB-lite"/>
    </source>
</evidence>
<dbReference type="Gene3D" id="1.20.120.720">
    <property type="entry name" value="Myosin VI head, motor domain, U50 subdomain"/>
    <property type="match status" value="1"/>
</dbReference>
<dbReference type="FunCoup" id="A0A7N2L717">
    <property type="interactions" value="853"/>
</dbReference>
<keyword evidence="3 10" id="KW-0547">Nucleotide-binding</keyword>
<dbReference type="Pfam" id="PF00612">
    <property type="entry name" value="IQ"/>
    <property type="match status" value="2"/>
</dbReference>
<accession>A0A7N2L717</accession>
<protein>
    <submittedName>
        <fullName evidence="15">Uncharacterized protein</fullName>
    </submittedName>
</protein>
<gene>
    <name evidence="15" type="primary">LOC115982029</name>
</gene>
<dbReference type="KEGG" id="qlo:115982029"/>
<dbReference type="RefSeq" id="XP_030960359.1">
    <property type="nucleotide sequence ID" value="XM_031104499.1"/>
</dbReference>
<evidence type="ECO:0000256" key="8">
    <source>
        <dbReference type="ARBA" id="ARBA00023175"/>
    </source>
</evidence>
<keyword evidence="5" id="KW-0112">Calmodulin-binding</keyword>
<dbReference type="Gramene" id="QL03p029079:mrna">
    <property type="protein sequence ID" value="QL03p029079:mrna"/>
    <property type="gene ID" value="QL03p029079"/>
</dbReference>
<dbReference type="PRINTS" id="PR00193">
    <property type="entry name" value="MYOSINHEAVY"/>
</dbReference>
<dbReference type="GO" id="GO:0005737">
    <property type="term" value="C:cytoplasm"/>
    <property type="evidence" value="ECO:0007669"/>
    <property type="project" value="TreeGrafter"/>
</dbReference>
<evidence type="ECO:0000313" key="16">
    <source>
        <dbReference type="Proteomes" id="UP000594261"/>
    </source>
</evidence>